<dbReference type="Proteomes" id="UP001457282">
    <property type="component" value="Unassembled WGS sequence"/>
</dbReference>
<evidence type="ECO:0000313" key="3">
    <source>
        <dbReference type="Proteomes" id="UP001457282"/>
    </source>
</evidence>
<proteinExistence type="predicted"/>
<organism evidence="2 3">
    <name type="scientific">Rubus argutus</name>
    <name type="common">Southern blackberry</name>
    <dbReference type="NCBI Taxonomy" id="59490"/>
    <lineage>
        <taxon>Eukaryota</taxon>
        <taxon>Viridiplantae</taxon>
        <taxon>Streptophyta</taxon>
        <taxon>Embryophyta</taxon>
        <taxon>Tracheophyta</taxon>
        <taxon>Spermatophyta</taxon>
        <taxon>Magnoliopsida</taxon>
        <taxon>eudicotyledons</taxon>
        <taxon>Gunneridae</taxon>
        <taxon>Pentapetalae</taxon>
        <taxon>rosids</taxon>
        <taxon>fabids</taxon>
        <taxon>Rosales</taxon>
        <taxon>Rosaceae</taxon>
        <taxon>Rosoideae</taxon>
        <taxon>Rosoideae incertae sedis</taxon>
        <taxon>Rubus</taxon>
    </lineage>
</organism>
<evidence type="ECO:0000313" key="2">
    <source>
        <dbReference type="EMBL" id="KAK9951118.1"/>
    </source>
</evidence>
<accession>A0AAW1YRB2</accession>
<feature type="region of interest" description="Disordered" evidence="1">
    <location>
        <begin position="105"/>
        <end position="139"/>
    </location>
</feature>
<comment type="caution">
    <text evidence="2">The sequence shown here is derived from an EMBL/GenBank/DDBJ whole genome shotgun (WGS) entry which is preliminary data.</text>
</comment>
<sequence length="163" mass="17678">MSRASLTQHRPKSAPLLPSNPSRAQTIISAVDPHLRLPSPRSSHQARASSSVATTHDPRRLQSAQELCRRRLSQAEVLSSDFTCIVTRSRRQSSSRVAQLFDPPPSYLTFASTSPETPKSTGVDFVSSSLPPPASSSRPRRTILSLFSAIKAQTTTSIPCSDP</sequence>
<gene>
    <name evidence="2" type="ORF">M0R45_006578</name>
</gene>
<protein>
    <submittedName>
        <fullName evidence="2">Uncharacterized protein</fullName>
    </submittedName>
</protein>
<dbReference type="AlphaFoldDB" id="A0AAW1YRB2"/>
<keyword evidence="3" id="KW-1185">Reference proteome</keyword>
<name>A0AAW1YRB2_RUBAR</name>
<feature type="region of interest" description="Disordered" evidence="1">
    <location>
        <begin position="1"/>
        <end position="63"/>
    </location>
</feature>
<feature type="compositionally biased region" description="Polar residues" evidence="1">
    <location>
        <begin position="19"/>
        <end position="28"/>
    </location>
</feature>
<feature type="compositionally biased region" description="Polar residues" evidence="1">
    <location>
        <begin position="40"/>
        <end position="54"/>
    </location>
</feature>
<feature type="compositionally biased region" description="Polar residues" evidence="1">
    <location>
        <begin position="109"/>
        <end position="120"/>
    </location>
</feature>
<reference evidence="2 3" key="1">
    <citation type="journal article" date="2023" name="G3 (Bethesda)">
        <title>A chromosome-length genome assembly and annotation of blackberry (Rubus argutus, cv. 'Hillquist').</title>
        <authorList>
            <person name="Bruna T."/>
            <person name="Aryal R."/>
            <person name="Dudchenko O."/>
            <person name="Sargent D.J."/>
            <person name="Mead D."/>
            <person name="Buti M."/>
            <person name="Cavallini A."/>
            <person name="Hytonen T."/>
            <person name="Andres J."/>
            <person name="Pham M."/>
            <person name="Weisz D."/>
            <person name="Mascagni F."/>
            <person name="Usai G."/>
            <person name="Natali L."/>
            <person name="Bassil N."/>
            <person name="Fernandez G.E."/>
            <person name="Lomsadze A."/>
            <person name="Armour M."/>
            <person name="Olukolu B."/>
            <person name="Poorten T."/>
            <person name="Britton C."/>
            <person name="Davik J."/>
            <person name="Ashrafi H."/>
            <person name="Aiden E.L."/>
            <person name="Borodovsky M."/>
            <person name="Worthington M."/>
        </authorList>
    </citation>
    <scope>NUCLEOTIDE SEQUENCE [LARGE SCALE GENOMIC DNA]</scope>
    <source>
        <strain evidence="2">PI 553951</strain>
    </source>
</reference>
<evidence type="ECO:0000256" key="1">
    <source>
        <dbReference type="SAM" id="MobiDB-lite"/>
    </source>
</evidence>
<dbReference type="EMBL" id="JBEDUW010000001">
    <property type="protein sequence ID" value="KAK9951118.1"/>
    <property type="molecule type" value="Genomic_DNA"/>
</dbReference>